<evidence type="ECO:0000259" key="2">
    <source>
        <dbReference type="Pfam" id="PF01464"/>
    </source>
</evidence>
<evidence type="ECO:0000313" key="4">
    <source>
        <dbReference type="Proteomes" id="UP001526147"/>
    </source>
</evidence>
<evidence type="ECO:0000313" key="3">
    <source>
        <dbReference type="EMBL" id="MCV9888817.1"/>
    </source>
</evidence>
<proteinExistence type="inferred from homology"/>
<dbReference type="PANTHER" id="PTHR37423:SF2">
    <property type="entry name" value="MEMBRANE-BOUND LYTIC MUREIN TRANSGLYCOSYLASE C"/>
    <property type="match status" value="1"/>
</dbReference>
<protein>
    <submittedName>
        <fullName evidence="3">Lytic transglycosylase domain-containing protein</fullName>
    </submittedName>
</protein>
<dbReference type="PROSITE" id="PS00922">
    <property type="entry name" value="TRANSGLYCOSYLASE"/>
    <property type="match status" value="1"/>
</dbReference>
<dbReference type="InterPro" id="IPR023346">
    <property type="entry name" value="Lysozyme-like_dom_sf"/>
</dbReference>
<dbReference type="InterPro" id="IPR008258">
    <property type="entry name" value="Transglycosylase_SLT_dom_1"/>
</dbReference>
<organism evidence="3 4">
    <name type="scientific">Metabacillus halosaccharovorans</name>
    <dbReference type="NCBI Taxonomy" id="930124"/>
    <lineage>
        <taxon>Bacteria</taxon>
        <taxon>Bacillati</taxon>
        <taxon>Bacillota</taxon>
        <taxon>Bacilli</taxon>
        <taxon>Bacillales</taxon>
        <taxon>Bacillaceae</taxon>
        <taxon>Metabacillus</taxon>
    </lineage>
</organism>
<dbReference type="InterPro" id="IPR000189">
    <property type="entry name" value="Transglyc_AS"/>
</dbReference>
<dbReference type="CDD" id="cd00254">
    <property type="entry name" value="LT-like"/>
    <property type="match status" value="1"/>
</dbReference>
<keyword evidence="4" id="KW-1185">Reference proteome</keyword>
<dbReference type="EMBL" id="JAOYEY010000051">
    <property type="protein sequence ID" value="MCV9888817.1"/>
    <property type="molecule type" value="Genomic_DNA"/>
</dbReference>
<dbReference type="PANTHER" id="PTHR37423">
    <property type="entry name" value="SOLUBLE LYTIC MUREIN TRANSGLYCOSYLASE-RELATED"/>
    <property type="match status" value="1"/>
</dbReference>
<dbReference type="Pfam" id="PF01464">
    <property type="entry name" value="SLT"/>
    <property type="match status" value="1"/>
</dbReference>
<accession>A0ABT3DP44</accession>
<comment type="similarity">
    <text evidence="1">Belongs to the transglycosylase Slt family.</text>
</comment>
<reference evidence="3 4" key="1">
    <citation type="submission" date="2022-10" db="EMBL/GenBank/DDBJ databases">
        <title>Draft genome assembly of moderately radiation resistant bacterium Metabacillus halosaccharovorans.</title>
        <authorList>
            <person name="Pal S."/>
            <person name="Gopinathan A."/>
        </authorList>
    </citation>
    <scope>NUCLEOTIDE SEQUENCE [LARGE SCALE GENOMIC DNA]</scope>
    <source>
        <strain evidence="3 4">VITHBRA001</strain>
    </source>
</reference>
<comment type="caution">
    <text evidence="3">The sequence shown here is derived from an EMBL/GenBank/DDBJ whole genome shotgun (WGS) entry which is preliminary data.</text>
</comment>
<evidence type="ECO:0000256" key="1">
    <source>
        <dbReference type="ARBA" id="ARBA00007734"/>
    </source>
</evidence>
<gene>
    <name evidence="3" type="ORF">OIH86_24485</name>
</gene>
<sequence>MQYYKTMLELQALQSFNQSANQSSNSTFETNFQELLKSFLSVGTSSNNETVQQNVTPTLSSLPISSLMSSPVVDQLTPTSQSDAPLHANSIDGIINKAAEKYGVDEKLIRAVIKQESGFNPTAKSHAGAMGLMQLMPATARSLGVDNPLDAAQNVDGGTKYLKQMLSRYNGDVSLALAAYNAGPGNVDKYGGIPPFKETQNYVRKITSTYQV</sequence>
<dbReference type="SUPFAM" id="SSF53955">
    <property type="entry name" value="Lysozyme-like"/>
    <property type="match status" value="1"/>
</dbReference>
<dbReference type="Proteomes" id="UP001526147">
    <property type="component" value="Unassembled WGS sequence"/>
</dbReference>
<name>A0ABT3DP44_9BACI</name>
<feature type="domain" description="Transglycosylase SLT" evidence="2">
    <location>
        <begin position="94"/>
        <end position="202"/>
    </location>
</feature>
<dbReference type="Gene3D" id="1.10.530.10">
    <property type="match status" value="1"/>
</dbReference>